<evidence type="ECO:0000313" key="1">
    <source>
        <dbReference type="EMBL" id="CAG8704702.1"/>
    </source>
</evidence>
<reference evidence="1" key="1">
    <citation type="submission" date="2021-06" db="EMBL/GenBank/DDBJ databases">
        <authorList>
            <person name="Kallberg Y."/>
            <person name="Tangrot J."/>
            <person name="Rosling A."/>
        </authorList>
    </citation>
    <scope>NUCLEOTIDE SEQUENCE</scope>
    <source>
        <strain evidence="1">CL356</strain>
    </source>
</reference>
<feature type="non-terminal residue" evidence="1">
    <location>
        <position position="1"/>
    </location>
</feature>
<dbReference type="Proteomes" id="UP000789525">
    <property type="component" value="Unassembled WGS sequence"/>
</dbReference>
<evidence type="ECO:0000313" key="2">
    <source>
        <dbReference type="Proteomes" id="UP000789525"/>
    </source>
</evidence>
<organism evidence="1 2">
    <name type="scientific">Acaulospora colombiana</name>
    <dbReference type="NCBI Taxonomy" id="27376"/>
    <lineage>
        <taxon>Eukaryota</taxon>
        <taxon>Fungi</taxon>
        <taxon>Fungi incertae sedis</taxon>
        <taxon>Mucoromycota</taxon>
        <taxon>Glomeromycotina</taxon>
        <taxon>Glomeromycetes</taxon>
        <taxon>Diversisporales</taxon>
        <taxon>Acaulosporaceae</taxon>
        <taxon>Acaulospora</taxon>
    </lineage>
</organism>
<comment type="caution">
    <text evidence="1">The sequence shown here is derived from an EMBL/GenBank/DDBJ whole genome shotgun (WGS) entry which is preliminary data.</text>
</comment>
<sequence length="105" mass="11073">TNNEERTVNGAIRGTNTGILQIYDLNSDEQMEEIVGTKIYGKNDTADILFTLPAGVLFGNSANSVDSLGTYVVIEVPTNSSSNVTTTITTLASTTSTLSLSIIPT</sequence>
<accession>A0ACA9PD12</accession>
<protein>
    <submittedName>
        <fullName evidence="1">9995_t:CDS:1</fullName>
    </submittedName>
</protein>
<dbReference type="EMBL" id="CAJVPT010033424">
    <property type="protein sequence ID" value="CAG8704702.1"/>
    <property type="molecule type" value="Genomic_DNA"/>
</dbReference>
<keyword evidence="2" id="KW-1185">Reference proteome</keyword>
<name>A0ACA9PD12_9GLOM</name>
<gene>
    <name evidence="1" type="ORF">ACOLOM_LOCUS10399</name>
</gene>
<proteinExistence type="predicted"/>